<accession>A0A094YMN2</accession>
<name>A0A094YMN2_9BACT</name>
<dbReference type="Proteomes" id="UP000029452">
    <property type="component" value="Unassembled WGS sequence"/>
</dbReference>
<organism evidence="1 2">
    <name type="scientific">Leptospirillum ferriphilum</name>
    <dbReference type="NCBI Taxonomy" id="178606"/>
    <lineage>
        <taxon>Bacteria</taxon>
        <taxon>Pseudomonadati</taxon>
        <taxon>Nitrospirota</taxon>
        <taxon>Nitrospiria</taxon>
        <taxon>Nitrospirales</taxon>
        <taxon>Nitrospiraceae</taxon>
        <taxon>Leptospirillum</taxon>
    </lineage>
</organism>
<evidence type="ECO:0000313" key="2">
    <source>
        <dbReference type="Proteomes" id="UP000029452"/>
    </source>
</evidence>
<comment type="caution">
    <text evidence="1">The sequence shown here is derived from an EMBL/GenBank/DDBJ whole genome shotgun (WGS) entry which is preliminary data.</text>
</comment>
<dbReference type="EMBL" id="JPGK01000002">
    <property type="protein sequence ID" value="KGA94486.1"/>
    <property type="molecule type" value="Genomic_DNA"/>
</dbReference>
<reference evidence="1 2" key="1">
    <citation type="submission" date="2014-06" db="EMBL/GenBank/DDBJ databases">
        <title>Draft genome sequence of iron oxidizing acidophile Leptospirillum ferriphilum DSM14647.</title>
        <authorList>
            <person name="Cardenas J.P."/>
            <person name="Lazcano M."/>
            <person name="Ossandon F.J."/>
            <person name="Corbett M."/>
            <person name="Holmes D.S."/>
            <person name="Watkin E."/>
        </authorList>
    </citation>
    <scope>NUCLEOTIDE SEQUENCE [LARGE SCALE GENOMIC DNA]</scope>
    <source>
        <strain evidence="1 2">DSM 14647</strain>
    </source>
</reference>
<proteinExistence type="predicted"/>
<evidence type="ECO:0000313" key="1">
    <source>
        <dbReference type="EMBL" id="KGA94486.1"/>
    </source>
</evidence>
<gene>
    <name evidence="1" type="ORF">LptCag_1916</name>
</gene>
<sequence length="55" mass="6275">MSSHEPVPFCEHGSPPVLSSSTHWKFTLVDEGDIFVQTCFMRQIFPCLSDIYHSC</sequence>
<protein>
    <submittedName>
        <fullName evidence="1">Uncharacterized protein</fullName>
    </submittedName>
</protein>
<dbReference type="PATRIC" id="fig|178606.4.peg.449"/>
<dbReference type="AlphaFoldDB" id="A0A094YMN2"/>